<sequence>MSGGFDFDELEDLEQDRPLRAAPRSDEEAEAEDEAEADDLFDYDPRCTVATGLATDVALPAVAVAVETLDARPRGPAEAAESPNELREVGNTCFRSGDFEGAERFYSTALAAQQGQQSPRLFSNRAATRLKLAKWDQALQDIMEATKRDPANPKVCERFARCLLLNNRLPEGVHICRQRLKNLTDAQKADAWKPFIEISSRLSHHAGVLHEMEGILNSVHSSTAQRIESSPVADARAIVHGCDSMLKLLSDLETTSPFGVRLRFGKLRAYLYPIPGSTTSDLAAEERLDWAKKALQLTEELLQEDPRWPDSHHWRARALVRLQRRSEAREALRRAQLCAEEKGGQHNLTEELLDGMRHVDQQKERGNEAYRTQEWSLAKECYDLAIAADALRMDVELSAQLHCNRASVWHRLEQTSCAMEDLHLALRLVPSYGKARVRRGMLYMELERYGEAVHDFEIAFKETPRFEGLSAWRAVALRWAARPPRRNFYALLGLGVLATPQEIKKAYRKMALRWHPDKHQKSAALAQHIGPSRCPALRNVDRAEEAAQRFKEVQEAFEVLSDPARRSEWDPFEATGNSFGYPGRPAWP</sequence>
<dbReference type="InterPro" id="IPR011990">
    <property type="entry name" value="TPR-like_helical_dom_sf"/>
</dbReference>
<reference evidence="4 5" key="1">
    <citation type="submission" date="2024-02" db="EMBL/GenBank/DDBJ databases">
        <authorList>
            <person name="Chen Y."/>
            <person name="Shah S."/>
            <person name="Dougan E. K."/>
            <person name="Thang M."/>
            <person name="Chan C."/>
        </authorList>
    </citation>
    <scope>NUCLEOTIDE SEQUENCE [LARGE SCALE GENOMIC DNA]</scope>
</reference>
<name>A0ABP0N0L7_9DINO</name>
<dbReference type="PANTHER" id="PTHR44200">
    <property type="entry name" value="DNAJ HOMOLOG SUBFAMILY C MEMBER 7"/>
    <property type="match status" value="1"/>
</dbReference>
<dbReference type="InterPro" id="IPR001623">
    <property type="entry name" value="DnaJ_domain"/>
</dbReference>
<feature type="compositionally biased region" description="Acidic residues" evidence="2">
    <location>
        <begin position="1"/>
        <end position="14"/>
    </location>
</feature>
<feature type="repeat" description="TPR" evidence="1">
    <location>
        <begin position="433"/>
        <end position="466"/>
    </location>
</feature>
<dbReference type="Pfam" id="PF00226">
    <property type="entry name" value="DnaJ"/>
    <property type="match status" value="1"/>
</dbReference>
<evidence type="ECO:0000313" key="5">
    <source>
        <dbReference type="Proteomes" id="UP001642484"/>
    </source>
</evidence>
<dbReference type="SMART" id="SM00271">
    <property type="entry name" value="DnaJ"/>
    <property type="match status" value="1"/>
</dbReference>
<feature type="region of interest" description="Disordered" evidence="2">
    <location>
        <begin position="1"/>
        <end position="42"/>
    </location>
</feature>
<keyword evidence="1" id="KW-0802">TPR repeat</keyword>
<feature type="domain" description="J" evidence="3">
    <location>
        <begin position="487"/>
        <end position="573"/>
    </location>
</feature>
<dbReference type="Gene3D" id="1.25.40.10">
    <property type="entry name" value="Tetratricopeptide repeat domain"/>
    <property type="match status" value="3"/>
</dbReference>
<accession>A0ABP0N0L7</accession>
<dbReference type="SUPFAM" id="SSF46565">
    <property type="entry name" value="Chaperone J-domain"/>
    <property type="match status" value="1"/>
</dbReference>
<evidence type="ECO:0000256" key="1">
    <source>
        <dbReference type="PROSITE-ProRule" id="PRU00339"/>
    </source>
</evidence>
<dbReference type="PROSITE" id="PS50005">
    <property type="entry name" value="TPR"/>
    <property type="match status" value="1"/>
</dbReference>
<feature type="compositionally biased region" description="Acidic residues" evidence="2">
    <location>
        <begin position="27"/>
        <end position="42"/>
    </location>
</feature>
<dbReference type="PROSITE" id="PS50076">
    <property type="entry name" value="DNAJ_2"/>
    <property type="match status" value="1"/>
</dbReference>
<dbReference type="EMBL" id="CAXAMN010021180">
    <property type="protein sequence ID" value="CAK9057283.1"/>
    <property type="molecule type" value="Genomic_DNA"/>
</dbReference>
<comment type="caution">
    <text evidence="4">The sequence shown here is derived from an EMBL/GenBank/DDBJ whole genome shotgun (WGS) entry which is preliminary data.</text>
</comment>
<organism evidence="4 5">
    <name type="scientific">Durusdinium trenchii</name>
    <dbReference type="NCBI Taxonomy" id="1381693"/>
    <lineage>
        <taxon>Eukaryota</taxon>
        <taxon>Sar</taxon>
        <taxon>Alveolata</taxon>
        <taxon>Dinophyceae</taxon>
        <taxon>Suessiales</taxon>
        <taxon>Symbiodiniaceae</taxon>
        <taxon>Durusdinium</taxon>
    </lineage>
</organism>
<dbReference type="InterPro" id="IPR052758">
    <property type="entry name" value="SRC_co-chaperone"/>
</dbReference>
<dbReference type="SMART" id="SM00028">
    <property type="entry name" value="TPR"/>
    <property type="match status" value="6"/>
</dbReference>
<gene>
    <name evidence="4" type="ORF">CCMP2556_LOCUS28281</name>
</gene>
<dbReference type="CDD" id="cd06257">
    <property type="entry name" value="DnaJ"/>
    <property type="match status" value="1"/>
</dbReference>
<keyword evidence="5" id="KW-1185">Reference proteome</keyword>
<feature type="compositionally biased region" description="Basic and acidic residues" evidence="2">
    <location>
        <begin position="15"/>
        <end position="26"/>
    </location>
</feature>
<dbReference type="PANTHER" id="PTHR44200:SF1">
    <property type="entry name" value="DNAJ HOMOLOG SUBFAMILY C MEMBER 7"/>
    <property type="match status" value="1"/>
</dbReference>
<evidence type="ECO:0000259" key="3">
    <source>
        <dbReference type="PROSITE" id="PS50076"/>
    </source>
</evidence>
<evidence type="ECO:0000256" key="2">
    <source>
        <dbReference type="SAM" id="MobiDB-lite"/>
    </source>
</evidence>
<protein>
    <recommendedName>
        <fullName evidence="3">J domain-containing protein</fullName>
    </recommendedName>
</protein>
<proteinExistence type="predicted"/>
<dbReference type="Gene3D" id="1.10.287.110">
    <property type="entry name" value="DnaJ domain"/>
    <property type="match status" value="1"/>
</dbReference>
<dbReference type="InterPro" id="IPR019734">
    <property type="entry name" value="TPR_rpt"/>
</dbReference>
<evidence type="ECO:0000313" key="4">
    <source>
        <dbReference type="EMBL" id="CAK9057283.1"/>
    </source>
</evidence>
<dbReference type="PRINTS" id="PR00625">
    <property type="entry name" value="JDOMAIN"/>
</dbReference>
<dbReference type="Proteomes" id="UP001642484">
    <property type="component" value="Unassembled WGS sequence"/>
</dbReference>
<dbReference type="InterPro" id="IPR036869">
    <property type="entry name" value="J_dom_sf"/>
</dbReference>
<dbReference type="SUPFAM" id="SSF48452">
    <property type="entry name" value="TPR-like"/>
    <property type="match status" value="2"/>
</dbReference>